<evidence type="ECO:0000256" key="4">
    <source>
        <dbReference type="ARBA" id="ARBA00023163"/>
    </source>
</evidence>
<dbReference type="PANTHER" id="PTHR30537">
    <property type="entry name" value="HTH-TYPE TRANSCRIPTIONAL REGULATOR"/>
    <property type="match status" value="1"/>
</dbReference>
<evidence type="ECO:0000256" key="2">
    <source>
        <dbReference type="ARBA" id="ARBA00023015"/>
    </source>
</evidence>
<accession>A0ABZ1AKB4</accession>
<dbReference type="PANTHER" id="PTHR30537:SF5">
    <property type="entry name" value="HTH-TYPE TRANSCRIPTIONAL ACTIVATOR TTDR-RELATED"/>
    <property type="match status" value="1"/>
</dbReference>
<protein>
    <submittedName>
        <fullName evidence="6">LysR substrate-binding domain-containing protein</fullName>
    </submittedName>
</protein>
<keyword evidence="4" id="KW-0804">Transcription</keyword>
<evidence type="ECO:0000259" key="5">
    <source>
        <dbReference type="PROSITE" id="PS50931"/>
    </source>
</evidence>
<keyword evidence="3" id="KW-0238">DNA-binding</keyword>
<dbReference type="EMBL" id="CP141259">
    <property type="protein sequence ID" value="WRL46304.1"/>
    <property type="molecule type" value="Genomic_DNA"/>
</dbReference>
<evidence type="ECO:0000256" key="3">
    <source>
        <dbReference type="ARBA" id="ARBA00023125"/>
    </source>
</evidence>
<dbReference type="InterPro" id="IPR005119">
    <property type="entry name" value="LysR_subst-bd"/>
</dbReference>
<evidence type="ECO:0000256" key="1">
    <source>
        <dbReference type="ARBA" id="ARBA00009437"/>
    </source>
</evidence>
<evidence type="ECO:0000313" key="6">
    <source>
        <dbReference type="EMBL" id="WRL46304.1"/>
    </source>
</evidence>
<dbReference type="RefSeq" id="WP_211166900.1">
    <property type="nucleotide sequence ID" value="NZ_CAWPLS010000221.1"/>
</dbReference>
<dbReference type="Pfam" id="PF03466">
    <property type="entry name" value="LysR_substrate"/>
    <property type="match status" value="1"/>
</dbReference>
<dbReference type="InterPro" id="IPR058163">
    <property type="entry name" value="LysR-type_TF_proteobact-type"/>
</dbReference>
<dbReference type="PRINTS" id="PR00039">
    <property type="entry name" value="HTHLYSR"/>
</dbReference>
<dbReference type="InterPro" id="IPR036388">
    <property type="entry name" value="WH-like_DNA-bd_sf"/>
</dbReference>
<proteinExistence type="inferred from homology"/>
<dbReference type="SUPFAM" id="SSF53850">
    <property type="entry name" value="Periplasmic binding protein-like II"/>
    <property type="match status" value="1"/>
</dbReference>
<keyword evidence="2" id="KW-0805">Transcription regulation</keyword>
<keyword evidence="7" id="KW-1185">Reference proteome</keyword>
<name>A0ABZ1AKB4_AROEV</name>
<gene>
    <name evidence="6" type="ORF">U5817_24405</name>
</gene>
<sequence>MKLDSSILGALRCFEAAGRLLSFTKAAESLHLTQSAVSQQVRHLEDRLGYGLFLRQPRGLKLTAKGEALFETTARALNEIQDTIRRLGEPNAPLQVNCLPSFALQWLMPRLTEFQRERPDVSVRLKAEFETLDRQAMDAQDIDVAVRYDPVRYSRLQADVLLDEYLFAAATPEYLARHPGFAAGESPDGVVLLHDASPWVGAAEFVEWRTWLEAFHPAWIAHLEGPQFNLSSLAIGAALSHQGVVMARSALVQDEIRSGRLMNVFGRHVRAPARYVLLSRRPDDRRVAIFSTWLKAECARFDAARMAWLSPGGAGHSRA</sequence>
<comment type="similarity">
    <text evidence="1">Belongs to the LysR transcriptional regulatory family.</text>
</comment>
<dbReference type="Proteomes" id="UP001626593">
    <property type="component" value="Chromosome"/>
</dbReference>
<dbReference type="InterPro" id="IPR036390">
    <property type="entry name" value="WH_DNA-bd_sf"/>
</dbReference>
<dbReference type="SUPFAM" id="SSF46785">
    <property type="entry name" value="Winged helix' DNA-binding domain"/>
    <property type="match status" value="1"/>
</dbReference>
<reference evidence="6 7" key="1">
    <citation type="submission" date="2023-12" db="EMBL/GenBank/DDBJ databases">
        <title>A. evansii MAY27, complete genome.</title>
        <authorList>
            <person name="Wang Y."/>
        </authorList>
    </citation>
    <scope>NUCLEOTIDE SEQUENCE [LARGE SCALE GENOMIC DNA]</scope>
    <source>
        <strain evidence="6 7">MAY27</strain>
    </source>
</reference>
<organism evidence="6 7">
    <name type="scientific">Aromatoleum evansii</name>
    <name type="common">Azoarcus evansii</name>
    <dbReference type="NCBI Taxonomy" id="59406"/>
    <lineage>
        <taxon>Bacteria</taxon>
        <taxon>Pseudomonadati</taxon>
        <taxon>Pseudomonadota</taxon>
        <taxon>Betaproteobacteria</taxon>
        <taxon>Rhodocyclales</taxon>
        <taxon>Rhodocyclaceae</taxon>
        <taxon>Aromatoleum</taxon>
    </lineage>
</organism>
<dbReference type="Gene3D" id="1.10.10.10">
    <property type="entry name" value="Winged helix-like DNA-binding domain superfamily/Winged helix DNA-binding domain"/>
    <property type="match status" value="1"/>
</dbReference>
<dbReference type="InterPro" id="IPR000847">
    <property type="entry name" value="LysR_HTH_N"/>
</dbReference>
<evidence type="ECO:0000313" key="7">
    <source>
        <dbReference type="Proteomes" id="UP001626593"/>
    </source>
</evidence>
<dbReference type="Gene3D" id="3.40.190.10">
    <property type="entry name" value="Periplasmic binding protein-like II"/>
    <property type="match status" value="2"/>
</dbReference>
<dbReference type="CDD" id="cd08432">
    <property type="entry name" value="PBP2_GcdR_TrpI_HvrB_AmpR_like"/>
    <property type="match status" value="1"/>
</dbReference>
<dbReference type="PROSITE" id="PS50931">
    <property type="entry name" value="HTH_LYSR"/>
    <property type="match status" value="1"/>
</dbReference>
<feature type="domain" description="HTH lysR-type" evidence="5">
    <location>
        <begin position="1"/>
        <end position="63"/>
    </location>
</feature>
<dbReference type="Pfam" id="PF00126">
    <property type="entry name" value="HTH_1"/>
    <property type="match status" value="1"/>
</dbReference>